<comment type="subcellular location">
    <subcellularLocation>
        <location evidence="1 6">Nucleus</location>
    </subcellularLocation>
</comment>
<comment type="function">
    <text evidence="6">Required for exosome-dependent processing of pre-rRNA and small nucleolar RNA (snRNA) precursors. Involved in processing of 35S pre-rRNA at the A0, A1 and A2 sites.</text>
</comment>
<dbReference type="GO" id="GO:0010468">
    <property type="term" value="P:regulation of gene expression"/>
    <property type="evidence" value="ECO:0007669"/>
    <property type="project" value="TreeGrafter"/>
</dbReference>
<dbReference type="GO" id="GO:0005730">
    <property type="term" value="C:nucleolus"/>
    <property type="evidence" value="ECO:0007669"/>
    <property type="project" value="TreeGrafter"/>
</dbReference>
<dbReference type="PANTHER" id="PTHR15341:SF3">
    <property type="entry name" value="NUCLEAR NUCLEIC ACID-BINDING PROTEIN C1D"/>
    <property type="match status" value="1"/>
</dbReference>
<feature type="compositionally biased region" description="Basic and acidic residues" evidence="7">
    <location>
        <begin position="140"/>
        <end position="154"/>
    </location>
</feature>
<dbReference type="Proteomes" id="UP000813385">
    <property type="component" value="Unassembled WGS sequence"/>
</dbReference>
<dbReference type="InterPro" id="IPR011082">
    <property type="entry name" value="Exosome-assoc_fac/DNA_repair"/>
</dbReference>
<protein>
    <recommendedName>
        <fullName evidence="6">Exosome complex protein</fullName>
    </recommendedName>
</protein>
<dbReference type="OrthoDB" id="1421013at2759"/>
<evidence type="ECO:0000256" key="5">
    <source>
        <dbReference type="ARBA" id="ARBA00023242"/>
    </source>
</evidence>
<gene>
    <name evidence="8" type="ORF">B0T11DRAFT_319616</name>
</gene>
<evidence type="ECO:0000256" key="2">
    <source>
        <dbReference type="ARBA" id="ARBA00009154"/>
    </source>
</evidence>
<accession>A0A8K0TDH2</accession>
<name>A0A8K0TDH2_9PEZI</name>
<dbReference type="GO" id="GO:0003723">
    <property type="term" value="F:RNA binding"/>
    <property type="evidence" value="ECO:0007669"/>
    <property type="project" value="UniProtKB-UniRule"/>
</dbReference>
<proteinExistence type="inferred from homology"/>
<feature type="region of interest" description="Disordered" evidence="7">
    <location>
        <begin position="140"/>
        <end position="179"/>
    </location>
</feature>
<keyword evidence="4 6" id="KW-0694">RNA-binding</keyword>
<evidence type="ECO:0000256" key="1">
    <source>
        <dbReference type="ARBA" id="ARBA00004123"/>
    </source>
</evidence>
<sequence length="179" mass="19935">MDVKSIAPDLKKLGSNLDKLETTLQPLIDNLGDMSSELPLLDKAKLMALTAYSIESLLFSALRLQGVDAANHEVMTELKRVKQYFAKIQHTEDGPGQRNTTVNIEAATRVLKADLGDNKEIKQKLEEKLAEERAKTLLNDIQKKLNDDASDSSKGKKRKEGRNKPSDLASRPKPKKRKG</sequence>
<reference evidence="8" key="1">
    <citation type="journal article" date="2021" name="Nat. Commun.">
        <title>Genetic determinants of endophytism in the Arabidopsis root mycobiome.</title>
        <authorList>
            <person name="Mesny F."/>
            <person name="Miyauchi S."/>
            <person name="Thiergart T."/>
            <person name="Pickel B."/>
            <person name="Atanasova L."/>
            <person name="Karlsson M."/>
            <person name="Huettel B."/>
            <person name="Barry K.W."/>
            <person name="Haridas S."/>
            <person name="Chen C."/>
            <person name="Bauer D."/>
            <person name="Andreopoulos W."/>
            <person name="Pangilinan J."/>
            <person name="LaButti K."/>
            <person name="Riley R."/>
            <person name="Lipzen A."/>
            <person name="Clum A."/>
            <person name="Drula E."/>
            <person name="Henrissat B."/>
            <person name="Kohler A."/>
            <person name="Grigoriev I.V."/>
            <person name="Martin F.M."/>
            <person name="Hacquard S."/>
        </authorList>
    </citation>
    <scope>NUCLEOTIDE SEQUENCE</scope>
    <source>
        <strain evidence="8">MPI-CAGE-AT-0016</strain>
    </source>
</reference>
<evidence type="ECO:0000256" key="3">
    <source>
        <dbReference type="ARBA" id="ARBA00022552"/>
    </source>
</evidence>
<dbReference type="GO" id="GO:0003677">
    <property type="term" value="F:DNA binding"/>
    <property type="evidence" value="ECO:0007669"/>
    <property type="project" value="TreeGrafter"/>
</dbReference>
<organism evidence="8 9">
    <name type="scientific">Plectosphaerella cucumerina</name>
    <dbReference type="NCBI Taxonomy" id="40658"/>
    <lineage>
        <taxon>Eukaryota</taxon>
        <taxon>Fungi</taxon>
        <taxon>Dikarya</taxon>
        <taxon>Ascomycota</taxon>
        <taxon>Pezizomycotina</taxon>
        <taxon>Sordariomycetes</taxon>
        <taxon>Hypocreomycetidae</taxon>
        <taxon>Glomerellales</taxon>
        <taxon>Plectosphaerellaceae</taxon>
        <taxon>Plectosphaerella</taxon>
    </lineage>
</organism>
<evidence type="ECO:0000256" key="7">
    <source>
        <dbReference type="SAM" id="MobiDB-lite"/>
    </source>
</evidence>
<dbReference type="GO" id="GO:0000460">
    <property type="term" value="P:maturation of 5.8S rRNA"/>
    <property type="evidence" value="ECO:0007669"/>
    <property type="project" value="TreeGrafter"/>
</dbReference>
<dbReference type="EMBL" id="JAGPXD010000004">
    <property type="protein sequence ID" value="KAH7358562.1"/>
    <property type="molecule type" value="Genomic_DNA"/>
</dbReference>
<evidence type="ECO:0000256" key="6">
    <source>
        <dbReference type="RuleBase" id="RU368003"/>
    </source>
</evidence>
<dbReference type="InterPro" id="IPR007146">
    <property type="entry name" value="Sas10/Utp3/C1D"/>
</dbReference>
<dbReference type="AlphaFoldDB" id="A0A8K0TDH2"/>
<dbReference type="Pfam" id="PF04000">
    <property type="entry name" value="Sas10_Utp3"/>
    <property type="match status" value="1"/>
</dbReference>
<keyword evidence="9" id="KW-1185">Reference proteome</keyword>
<evidence type="ECO:0000256" key="4">
    <source>
        <dbReference type="ARBA" id="ARBA00022884"/>
    </source>
</evidence>
<evidence type="ECO:0000313" key="9">
    <source>
        <dbReference type="Proteomes" id="UP000813385"/>
    </source>
</evidence>
<evidence type="ECO:0000313" key="8">
    <source>
        <dbReference type="EMBL" id="KAH7358562.1"/>
    </source>
</evidence>
<keyword evidence="3 6" id="KW-0698">rRNA processing</keyword>
<keyword evidence="5 6" id="KW-0539">Nucleus</keyword>
<dbReference type="PANTHER" id="PTHR15341">
    <property type="entry name" value="SUN-COR STEROID HORMONE RECEPTOR CO-REPRESSOR"/>
    <property type="match status" value="1"/>
</dbReference>
<comment type="caution">
    <text evidence="8">The sequence shown here is derived from an EMBL/GenBank/DDBJ whole genome shotgun (WGS) entry which is preliminary data.</text>
</comment>
<comment type="similarity">
    <text evidence="2 6">Belongs to the C1D family.</text>
</comment>
<dbReference type="GO" id="GO:0000178">
    <property type="term" value="C:exosome (RNase complex)"/>
    <property type="evidence" value="ECO:0007669"/>
    <property type="project" value="TreeGrafter"/>
</dbReference>